<dbReference type="AlphaFoldDB" id="A0AA39FBR6"/>
<protein>
    <submittedName>
        <fullName evidence="1">Uncharacterized protein</fullName>
    </submittedName>
</protein>
<sequence>MLMLLVSLLTINFNNLKNVIILSKVATRQFDNSLIVLARALFVCRSTTDHHYSPHFHSAGHRIDGHSVDVAEIDVGICNHRYWNIGHHFSLPSQYMSDRGY</sequence>
<name>A0AA39FBR6_MICHY</name>
<reference evidence="1" key="2">
    <citation type="submission" date="2023-03" db="EMBL/GenBank/DDBJ databases">
        <authorList>
            <person name="Inwood S.N."/>
            <person name="Skelly J.G."/>
            <person name="Guhlin J."/>
            <person name="Harrop T.W.R."/>
            <person name="Goldson S.G."/>
            <person name="Dearden P.K."/>
        </authorList>
    </citation>
    <scope>NUCLEOTIDE SEQUENCE</scope>
    <source>
        <strain evidence="1">Lincoln</strain>
        <tissue evidence="1">Whole body</tissue>
    </source>
</reference>
<dbReference type="EMBL" id="JAQQBR010001832">
    <property type="protein sequence ID" value="KAK0166637.1"/>
    <property type="molecule type" value="Genomic_DNA"/>
</dbReference>
<comment type="caution">
    <text evidence="1">The sequence shown here is derived from an EMBL/GenBank/DDBJ whole genome shotgun (WGS) entry which is preliminary data.</text>
</comment>
<evidence type="ECO:0000313" key="2">
    <source>
        <dbReference type="Proteomes" id="UP001168972"/>
    </source>
</evidence>
<gene>
    <name evidence="1" type="ORF">PV327_004129</name>
</gene>
<keyword evidence="2" id="KW-1185">Reference proteome</keyword>
<reference evidence="1" key="1">
    <citation type="journal article" date="2023" name="bioRxiv">
        <title>Scaffold-level genome assemblies of two parasitoid biocontrol wasps reveal the parthenogenesis mechanism and an associated novel virus.</title>
        <authorList>
            <person name="Inwood S."/>
            <person name="Skelly J."/>
            <person name="Guhlin J."/>
            <person name="Harrop T."/>
            <person name="Goldson S."/>
            <person name="Dearden P."/>
        </authorList>
    </citation>
    <scope>NUCLEOTIDE SEQUENCE</scope>
    <source>
        <strain evidence="1">Lincoln</strain>
        <tissue evidence="1">Whole body</tissue>
    </source>
</reference>
<evidence type="ECO:0000313" key="1">
    <source>
        <dbReference type="EMBL" id="KAK0166637.1"/>
    </source>
</evidence>
<accession>A0AA39FBR6</accession>
<dbReference type="Proteomes" id="UP001168972">
    <property type="component" value="Unassembled WGS sequence"/>
</dbReference>
<proteinExistence type="predicted"/>
<organism evidence="1 2">
    <name type="scientific">Microctonus hyperodae</name>
    <name type="common">Parasitoid wasp</name>
    <dbReference type="NCBI Taxonomy" id="165561"/>
    <lineage>
        <taxon>Eukaryota</taxon>
        <taxon>Metazoa</taxon>
        <taxon>Ecdysozoa</taxon>
        <taxon>Arthropoda</taxon>
        <taxon>Hexapoda</taxon>
        <taxon>Insecta</taxon>
        <taxon>Pterygota</taxon>
        <taxon>Neoptera</taxon>
        <taxon>Endopterygota</taxon>
        <taxon>Hymenoptera</taxon>
        <taxon>Apocrita</taxon>
        <taxon>Ichneumonoidea</taxon>
        <taxon>Braconidae</taxon>
        <taxon>Euphorinae</taxon>
        <taxon>Microctonus</taxon>
    </lineage>
</organism>